<dbReference type="AlphaFoldDB" id="A0A6G7XGS2"/>
<dbReference type="InterPro" id="IPR036614">
    <property type="entry name" value="RusA-like_sf"/>
</dbReference>
<gene>
    <name evidence="1" type="ORF">G7068_11860</name>
</gene>
<keyword evidence="2" id="KW-1185">Reference proteome</keyword>
<dbReference type="RefSeq" id="WP_166292146.1">
    <property type="nucleotide sequence ID" value="NZ_CP049863.1"/>
</dbReference>
<dbReference type="GO" id="GO:0006281">
    <property type="term" value="P:DNA repair"/>
    <property type="evidence" value="ECO:0007669"/>
    <property type="project" value="InterPro"/>
</dbReference>
<sequence length="139" mass="15179">MIEFRVDGVPVPQGSKTVAQGGGKAWLRDANGAKLKPWRALVQSVAEAALLEAGGVGFDCPVELHVTFFMPRPKKPKFYLPATKPDIDKLLRAVMDALTKASVIRDDSRVTAVSMYESFADDLNSAGVDVSVFEDRREQ</sequence>
<dbReference type="GO" id="GO:0000287">
    <property type="term" value="F:magnesium ion binding"/>
    <property type="evidence" value="ECO:0007669"/>
    <property type="project" value="InterPro"/>
</dbReference>
<dbReference type="EMBL" id="CP049863">
    <property type="protein sequence ID" value="QIK63804.1"/>
    <property type="molecule type" value="Genomic_DNA"/>
</dbReference>
<reference evidence="1 2" key="1">
    <citation type="submission" date="2020-03" db="EMBL/GenBank/DDBJ databases">
        <title>Leucobacter sp. nov., isolated from beetles.</title>
        <authorList>
            <person name="Hyun D.-W."/>
            <person name="Bae J.-W."/>
        </authorList>
    </citation>
    <scope>NUCLEOTIDE SEQUENCE [LARGE SCALE GENOMIC DNA]</scope>
    <source>
        <strain evidence="1 2">HDW9C</strain>
    </source>
</reference>
<accession>A0A6G7XGS2</accession>
<dbReference type="SUPFAM" id="SSF103084">
    <property type="entry name" value="Holliday junction resolvase RusA"/>
    <property type="match status" value="1"/>
</dbReference>
<dbReference type="Pfam" id="PF05866">
    <property type="entry name" value="RusA"/>
    <property type="match status" value="1"/>
</dbReference>
<organism evidence="1 2">
    <name type="scientific">Leucobacter viscericola</name>
    <dbReference type="NCBI Taxonomy" id="2714935"/>
    <lineage>
        <taxon>Bacteria</taxon>
        <taxon>Bacillati</taxon>
        <taxon>Actinomycetota</taxon>
        <taxon>Actinomycetes</taxon>
        <taxon>Micrococcales</taxon>
        <taxon>Microbacteriaceae</taxon>
        <taxon>Leucobacter</taxon>
    </lineage>
</organism>
<evidence type="ECO:0000313" key="2">
    <source>
        <dbReference type="Proteomes" id="UP000502677"/>
    </source>
</evidence>
<dbReference type="InterPro" id="IPR008822">
    <property type="entry name" value="Endonuclease_RusA-like"/>
</dbReference>
<dbReference type="Proteomes" id="UP000502677">
    <property type="component" value="Chromosome"/>
</dbReference>
<evidence type="ECO:0000313" key="1">
    <source>
        <dbReference type="EMBL" id="QIK63804.1"/>
    </source>
</evidence>
<dbReference type="GO" id="GO:0006310">
    <property type="term" value="P:DNA recombination"/>
    <property type="evidence" value="ECO:0007669"/>
    <property type="project" value="InterPro"/>
</dbReference>
<name>A0A6G7XGS2_9MICO</name>
<proteinExistence type="predicted"/>
<dbReference type="Gene3D" id="3.30.1330.70">
    <property type="entry name" value="Holliday junction resolvase RusA"/>
    <property type="match status" value="1"/>
</dbReference>
<protein>
    <submittedName>
        <fullName evidence="1">RusA family crossover junction endodeoxyribonuclease</fullName>
    </submittedName>
</protein>
<dbReference type="KEGG" id="lvi:G7068_11860"/>